<evidence type="ECO:0000259" key="2">
    <source>
        <dbReference type="Pfam" id="PF07731"/>
    </source>
</evidence>
<evidence type="ECO:0000256" key="1">
    <source>
        <dbReference type="ARBA" id="ARBA00010609"/>
    </source>
</evidence>
<dbReference type="RefSeq" id="WP_090584810.1">
    <property type="nucleotide sequence ID" value="NZ_FNDT01000002.1"/>
</dbReference>
<reference evidence="4 5" key="1">
    <citation type="submission" date="2016-10" db="EMBL/GenBank/DDBJ databases">
        <authorList>
            <person name="de Groot N.N."/>
        </authorList>
    </citation>
    <scope>NUCLEOTIDE SEQUENCE [LARGE SCALE GENOMIC DNA]</scope>
    <source>
        <strain evidence="4 5">NP_1H</strain>
    </source>
</reference>
<dbReference type="CDD" id="cd13889">
    <property type="entry name" value="CuRO_3_BOD"/>
    <property type="match status" value="1"/>
</dbReference>
<dbReference type="GO" id="GO:0016491">
    <property type="term" value="F:oxidoreductase activity"/>
    <property type="evidence" value="ECO:0007669"/>
    <property type="project" value="InterPro"/>
</dbReference>
<accession>A0A1G8F0Y5</accession>
<keyword evidence="4" id="KW-0946">Virion</keyword>
<dbReference type="STRING" id="335973.SAMN04488693_102329"/>
<dbReference type="GO" id="GO:0005507">
    <property type="term" value="F:copper ion binding"/>
    <property type="evidence" value="ECO:0007669"/>
    <property type="project" value="InterPro"/>
</dbReference>
<keyword evidence="4" id="KW-0132">Cell division</keyword>
<dbReference type="Pfam" id="PF07731">
    <property type="entry name" value="Cu-oxidase_2"/>
    <property type="match status" value="1"/>
</dbReference>
<keyword evidence="4" id="KW-0167">Capsid protein</keyword>
<dbReference type="SUPFAM" id="SSF49503">
    <property type="entry name" value="Cupredoxins"/>
    <property type="match status" value="2"/>
</dbReference>
<dbReference type="InterPro" id="IPR006311">
    <property type="entry name" value="TAT_signal"/>
</dbReference>
<evidence type="ECO:0000313" key="4">
    <source>
        <dbReference type="EMBL" id="SDH75805.1"/>
    </source>
</evidence>
<evidence type="ECO:0000313" key="5">
    <source>
        <dbReference type="Proteomes" id="UP000199258"/>
    </source>
</evidence>
<gene>
    <name evidence="4" type="ORF">SAMN04488693_102329</name>
</gene>
<sequence length="531" mass="59145">MSVSRRQVLTFGGLGVIGAGALAVPFGSISAKSASKLADADMPIPYRTLLTVPPILQPYAVGRAPDGAKVHYYSVTQKAGTARILPRLTTPILGYNGIFPGPTIDLLQGTRAVLKIRNQLPQTHPLHGHTLSTSTHLHGSASLPQFDGYASDVTPPGFAKNYEYPNFQSARTLWYHDHNVHNTSENAYSGLSAQFCMHDPAERELLPQNNFDVPLTLSDAMFAADGSLAYDDNSHSGLWGDVILVNGKPWPVMKVQRRVYRFRILNASISRSFRPTLSTGEGVHIVATDGGLMPKTQTVDSWRHAGAERYEILVDFSVYQPGQRVELRNLSNKNNIDYDFTDRIMAFDVTDEPVDTSDPTWKTIPQILASHEVMDLRPARDTRVRKFRVKRNDDVWVIGEDSWADIIASGYRRVCADPALGATEIWEFENSSGGWFHPIHIHLVDFQILSRNGRAPFSYEMGPKDVVYVGEGETVRLLMKFGPHRGKYMIHCHNLPHEDHDMMTQFSVGLKPGQVDLNDPMKAAPAFWDGQ</sequence>
<dbReference type="InterPro" id="IPR011706">
    <property type="entry name" value="Cu-oxidase_C"/>
</dbReference>
<keyword evidence="5" id="KW-1185">Reference proteome</keyword>
<name>A0A1G8F0Y5_9MICC</name>
<dbReference type="PANTHER" id="PTHR48267:SF1">
    <property type="entry name" value="BILIRUBIN OXIDASE"/>
    <property type="match status" value="1"/>
</dbReference>
<dbReference type="InterPro" id="IPR011707">
    <property type="entry name" value="Cu-oxidase-like_N"/>
</dbReference>
<dbReference type="Proteomes" id="UP000199258">
    <property type="component" value="Unassembled WGS sequence"/>
</dbReference>
<protein>
    <submittedName>
        <fullName evidence="4">Multicopper oxidase with three cupredoxin domains (Includes cell division protein FtsP and spore coat protein CotA)</fullName>
    </submittedName>
</protein>
<dbReference type="Gene3D" id="2.60.40.420">
    <property type="entry name" value="Cupredoxins - blue copper proteins"/>
    <property type="match status" value="3"/>
</dbReference>
<dbReference type="PANTHER" id="PTHR48267">
    <property type="entry name" value="CUPREDOXIN SUPERFAMILY PROTEIN"/>
    <property type="match status" value="1"/>
</dbReference>
<keyword evidence="4" id="KW-0131">Cell cycle</keyword>
<dbReference type="InterPro" id="IPR045087">
    <property type="entry name" value="Cu-oxidase_fam"/>
</dbReference>
<dbReference type="AlphaFoldDB" id="A0A1G8F0Y5"/>
<dbReference type="PROSITE" id="PS51318">
    <property type="entry name" value="TAT"/>
    <property type="match status" value="1"/>
</dbReference>
<dbReference type="Pfam" id="PF07732">
    <property type="entry name" value="Cu-oxidase_3"/>
    <property type="match status" value="1"/>
</dbReference>
<dbReference type="EMBL" id="FNDT01000002">
    <property type="protein sequence ID" value="SDH75805.1"/>
    <property type="molecule type" value="Genomic_DNA"/>
</dbReference>
<evidence type="ECO:0000259" key="3">
    <source>
        <dbReference type="Pfam" id="PF07732"/>
    </source>
</evidence>
<feature type="domain" description="Plastocyanin-like" evidence="3">
    <location>
        <begin position="81"/>
        <end position="200"/>
    </location>
</feature>
<feature type="domain" description="Plastocyanin-like" evidence="2">
    <location>
        <begin position="417"/>
        <end position="508"/>
    </location>
</feature>
<dbReference type="GO" id="GO:0051301">
    <property type="term" value="P:cell division"/>
    <property type="evidence" value="ECO:0007669"/>
    <property type="project" value="UniProtKB-KW"/>
</dbReference>
<organism evidence="4 5">
    <name type="scientific">Arthrobacter subterraneus</name>
    <dbReference type="NCBI Taxonomy" id="335973"/>
    <lineage>
        <taxon>Bacteria</taxon>
        <taxon>Bacillati</taxon>
        <taxon>Actinomycetota</taxon>
        <taxon>Actinomycetes</taxon>
        <taxon>Micrococcales</taxon>
        <taxon>Micrococcaceae</taxon>
        <taxon>Arthrobacter</taxon>
    </lineage>
</organism>
<proteinExistence type="inferred from homology"/>
<dbReference type="InterPro" id="IPR008972">
    <property type="entry name" value="Cupredoxin"/>
</dbReference>
<comment type="similarity">
    <text evidence="1">Belongs to the multicopper oxidase family.</text>
</comment>
<dbReference type="OrthoDB" id="345021at2"/>